<evidence type="ECO:0000313" key="3">
    <source>
        <dbReference type="Proteomes" id="UP001341281"/>
    </source>
</evidence>
<keyword evidence="3" id="KW-1185">Reference proteome</keyword>
<gene>
    <name evidence="2" type="ORF">U9M48_004921</name>
</gene>
<reference evidence="2 3" key="1">
    <citation type="submission" date="2024-02" db="EMBL/GenBank/DDBJ databases">
        <title>High-quality chromosome-scale genome assembly of Pensacola bahiagrass (Paspalum notatum Flugge var. saurae).</title>
        <authorList>
            <person name="Vega J.M."/>
            <person name="Podio M."/>
            <person name="Orjuela J."/>
            <person name="Siena L.A."/>
            <person name="Pessino S.C."/>
            <person name="Combes M.C."/>
            <person name="Mariac C."/>
            <person name="Albertini E."/>
            <person name="Pupilli F."/>
            <person name="Ortiz J.P.A."/>
            <person name="Leblanc O."/>
        </authorList>
    </citation>
    <scope>NUCLEOTIDE SEQUENCE [LARGE SCALE GENOMIC DNA]</scope>
    <source>
        <strain evidence="2">R1</strain>
        <tissue evidence="2">Leaf</tissue>
    </source>
</reference>
<dbReference type="PANTHER" id="PTHR48243">
    <property type="entry name" value="AMINOTRANSFERASE-LIKE PLANT MOBILE DOMAIN-CONTAINING PROTEIN"/>
    <property type="match status" value="1"/>
</dbReference>
<sequence>MKNAFKKAKKAVSKAGQHIRWSSSESGSGSASRHAASERMSISMEEPEEFQTSPTHRPILILDSQLVPRGQDEAKALRSLNQKTYALTKCFDEDLLVDTDIREEFNEVIGWSDFAEIPEGGIILLTKEFLMTLHTDTRRDEFWKELVGPDAPRKKSIAHIRHPTLRFLAHWLTVVVFPWDDTRCVTVEDLEPELEPGRNSVSGVMTRAQRRRAEEPIRKANEDAQQPGAAPAWAHPSTPAWEANPQGSWHSSWNSIVPSANLKPSYHSGGEYSYGHGAGLSHSARYTGGELDGNFTALFGALDLKEHRTLGMMDSLADIQQQQGVDHNLILETKATVDRMQERNLMYYNWKGVTLCWDKDW</sequence>
<dbReference type="AlphaFoldDB" id="A0AAQ3PNX7"/>
<feature type="compositionally biased region" description="Low complexity" evidence="1">
    <location>
        <begin position="22"/>
        <end position="34"/>
    </location>
</feature>
<organism evidence="2 3">
    <name type="scientific">Paspalum notatum var. saurae</name>
    <dbReference type="NCBI Taxonomy" id="547442"/>
    <lineage>
        <taxon>Eukaryota</taxon>
        <taxon>Viridiplantae</taxon>
        <taxon>Streptophyta</taxon>
        <taxon>Embryophyta</taxon>
        <taxon>Tracheophyta</taxon>
        <taxon>Spermatophyta</taxon>
        <taxon>Magnoliopsida</taxon>
        <taxon>Liliopsida</taxon>
        <taxon>Poales</taxon>
        <taxon>Poaceae</taxon>
        <taxon>PACMAD clade</taxon>
        <taxon>Panicoideae</taxon>
        <taxon>Andropogonodae</taxon>
        <taxon>Paspaleae</taxon>
        <taxon>Paspalinae</taxon>
        <taxon>Paspalum</taxon>
    </lineage>
</organism>
<name>A0AAQ3PNX7_PASNO</name>
<dbReference type="Proteomes" id="UP001341281">
    <property type="component" value="Chromosome 01"/>
</dbReference>
<evidence type="ECO:0000313" key="2">
    <source>
        <dbReference type="EMBL" id="WVZ54055.1"/>
    </source>
</evidence>
<dbReference type="EMBL" id="CP144745">
    <property type="protein sequence ID" value="WVZ54055.1"/>
    <property type="molecule type" value="Genomic_DNA"/>
</dbReference>
<feature type="region of interest" description="Disordered" evidence="1">
    <location>
        <begin position="1"/>
        <end position="55"/>
    </location>
</feature>
<proteinExistence type="predicted"/>
<feature type="compositionally biased region" description="Basic and acidic residues" evidence="1">
    <location>
        <begin position="211"/>
        <end position="222"/>
    </location>
</feature>
<accession>A0AAQ3PNX7</accession>
<feature type="region of interest" description="Disordered" evidence="1">
    <location>
        <begin position="195"/>
        <end position="246"/>
    </location>
</feature>
<feature type="compositionally biased region" description="Basic residues" evidence="1">
    <location>
        <begin position="1"/>
        <end position="12"/>
    </location>
</feature>
<protein>
    <submittedName>
        <fullName evidence="2">Uncharacterized protein</fullName>
    </submittedName>
</protein>
<dbReference type="PANTHER" id="PTHR48243:SF1">
    <property type="entry name" value="AMINOTRANSFERASE-LIKE PLANT MOBILE DOMAIN-CONTAINING PROTEIN"/>
    <property type="match status" value="1"/>
</dbReference>
<evidence type="ECO:0000256" key="1">
    <source>
        <dbReference type="SAM" id="MobiDB-lite"/>
    </source>
</evidence>